<feature type="domain" description="Dehydrogenase E1 component" evidence="4">
    <location>
        <begin position="1"/>
        <end position="295"/>
    </location>
</feature>
<gene>
    <name evidence="5" type="ORF">GON04_17995</name>
</gene>
<accession>A0A6N8IWK8</accession>
<reference evidence="5 6" key="1">
    <citation type="submission" date="2019-12" db="EMBL/GenBank/DDBJ databases">
        <authorList>
            <person name="Huq M.A."/>
        </authorList>
    </citation>
    <scope>NUCLEOTIDE SEQUENCE [LARGE SCALE GENOMIC DNA]</scope>
    <source>
        <strain evidence="5 6">MAH-25</strain>
    </source>
</reference>
<organism evidence="5 6">
    <name type="scientific">Ramlibacter pinisoli</name>
    <dbReference type="NCBI Taxonomy" id="2682844"/>
    <lineage>
        <taxon>Bacteria</taxon>
        <taxon>Pseudomonadati</taxon>
        <taxon>Pseudomonadota</taxon>
        <taxon>Betaproteobacteria</taxon>
        <taxon>Burkholderiales</taxon>
        <taxon>Comamonadaceae</taxon>
        <taxon>Ramlibacter</taxon>
    </lineage>
</organism>
<dbReference type="Gene3D" id="3.40.50.970">
    <property type="match status" value="1"/>
</dbReference>
<evidence type="ECO:0000256" key="3">
    <source>
        <dbReference type="ARBA" id="ARBA00023052"/>
    </source>
</evidence>
<comment type="caution">
    <text evidence="5">The sequence shown here is derived from an EMBL/GenBank/DDBJ whole genome shotgun (WGS) entry which is preliminary data.</text>
</comment>
<dbReference type="PANTHER" id="PTHR11516">
    <property type="entry name" value="PYRUVATE DEHYDROGENASE E1 COMPONENT, ALPHA SUBUNIT BACTERIAL AND ORGANELLAR"/>
    <property type="match status" value="1"/>
</dbReference>
<keyword evidence="6" id="KW-1185">Reference proteome</keyword>
<keyword evidence="3" id="KW-0786">Thiamine pyrophosphate</keyword>
<dbReference type="EMBL" id="WSEL01000009">
    <property type="protein sequence ID" value="MVQ31354.1"/>
    <property type="molecule type" value="Genomic_DNA"/>
</dbReference>
<dbReference type="SUPFAM" id="SSF52518">
    <property type="entry name" value="Thiamin diphosphate-binding fold (THDP-binding)"/>
    <property type="match status" value="1"/>
</dbReference>
<evidence type="ECO:0000256" key="1">
    <source>
        <dbReference type="ARBA" id="ARBA00001964"/>
    </source>
</evidence>
<dbReference type="InterPro" id="IPR029061">
    <property type="entry name" value="THDP-binding"/>
</dbReference>
<protein>
    <submittedName>
        <fullName evidence="5">Thiamine pyrophosphate-dependent dehydrogenase E1 component subunit alpha</fullName>
    </submittedName>
</protein>
<keyword evidence="2" id="KW-0560">Oxidoreductase</keyword>
<evidence type="ECO:0000313" key="6">
    <source>
        <dbReference type="Proteomes" id="UP000469385"/>
    </source>
</evidence>
<evidence type="ECO:0000256" key="2">
    <source>
        <dbReference type="ARBA" id="ARBA00023002"/>
    </source>
</evidence>
<sequence length="311" mass="33061">MHLIREFEEAAGAALHAGQVRGSVHQYTGQEAVATGVCCHLGPGDYVSSHHRGHGHAIAKGVSPARMMRELFGRQGGTSGGKGGSMHIADFSLGMLGANGVVPDGVTIAVGAAQALKMQDKPGIVVAFFGDGAMNRGPLFEAFNWAKLFRLPVLFVCEDNGWSVTLRTRTVTGGPPAVERVAAFGIPVSRVDGNHVVAVRRVAQDLVAAVRSGAGPQFLHATTDRWHGHLAHDCQRYRDPQDIERVRQDDCIASAERWLAQRGVDAGRLAAVREQARRTIAGAVDEAAAAPWPDPASAYTDVQDIGSAAWR</sequence>
<dbReference type="GO" id="GO:0004739">
    <property type="term" value="F:pyruvate dehydrogenase (acetyl-transferring) activity"/>
    <property type="evidence" value="ECO:0007669"/>
    <property type="project" value="TreeGrafter"/>
</dbReference>
<evidence type="ECO:0000313" key="5">
    <source>
        <dbReference type="EMBL" id="MVQ31354.1"/>
    </source>
</evidence>
<dbReference type="CDD" id="cd02000">
    <property type="entry name" value="TPP_E1_PDC_ADC_BCADC"/>
    <property type="match status" value="1"/>
</dbReference>
<dbReference type="PANTHER" id="PTHR11516:SF60">
    <property type="entry name" value="PYRUVATE DEHYDROGENASE E1 COMPONENT SUBUNIT ALPHA"/>
    <property type="match status" value="1"/>
</dbReference>
<comment type="cofactor">
    <cofactor evidence="1">
        <name>thiamine diphosphate</name>
        <dbReference type="ChEBI" id="CHEBI:58937"/>
    </cofactor>
</comment>
<proteinExistence type="predicted"/>
<dbReference type="GO" id="GO:0006086">
    <property type="term" value="P:pyruvate decarboxylation to acetyl-CoA"/>
    <property type="evidence" value="ECO:0007669"/>
    <property type="project" value="TreeGrafter"/>
</dbReference>
<dbReference type="InterPro" id="IPR050642">
    <property type="entry name" value="PDH_E1_Alpha_Subunit"/>
</dbReference>
<dbReference type="Pfam" id="PF00676">
    <property type="entry name" value="E1_dh"/>
    <property type="match status" value="1"/>
</dbReference>
<evidence type="ECO:0000259" key="4">
    <source>
        <dbReference type="Pfam" id="PF00676"/>
    </source>
</evidence>
<dbReference type="AlphaFoldDB" id="A0A6N8IWK8"/>
<name>A0A6N8IWK8_9BURK</name>
<dbReference type="InterPro" id="IPR001017">
    <property type="entry name" value="DH_E1"/>
</dbReference>
<dbReference type="Proteomes" id="UP000469385">
    <property type="component" value="Unassembled WGS sequence"/>
</dbReference>